<dbReference type="AlphaFoldDB" id="A0A8J7GHH8"/>
<organism evidence="1 2">
    <name type="scientific">Longispora fulva</name>
    <dbReference type="NCBI Taxonomy" id="619741"/>
    <lineage>
        <taxon>Bacteria</taxon>
        <taxon>Bacillati</taxon>
        <taxon>Actinomycetota</taxon>
        <taxon>Actinomycetes</taxon>
        <taxon>Micromonosporales</taxon>
        <taxon>Micromonosporaceae</taxon>
        <taxon>Longispora</taxon>
    </lineage>
</organism>
<protein>
    <submittedName>
        <fullName evidence="1">Uncharacterized protein</fullName>
    </submittedName>
</protein>
<evidence type="ECO:0000313" key="2">
    <source>
        <dbReference type="Proteomes" id="UP000622552"/>
    </source>
</evidence>
<reference evidence="1" key="1">
    <citation type="submission" date="2020-11" db="EMBL/GenBank/DDBJ databases">
        <title>Sequencing the genomes of 1000 actinobacteria strains.</title>
        <authorList>
            <person name="Klenk H.-P."/>
        </authorList>
    </citation>
    <scope>NUCLEOTIDE SEQUENCE</scope>
    <source>
        <strain evidence="1">DSM 45356</strain>
    </source>
</reference>
<sequence length="86" mass="9320">MANIEQIKVIITAATRDTEDIVTEVHGLCDRLDEAMVRLRTAASGSSHPKADEAIRFLQQARDRLDEAGTLARGAVDAAGVYRALI</sequence>
<evidence type="ECO:0000313" key="1">
    <source>
        <dbReference type="EMBL" id="MBG6139239.1"/>
    </source>
</evidence>
<accession>A0A8J7GHH8</accession>
<dbReference type="RefSeq" id="WP_197005915.1">
    <property type="nucleotide sequence ID" value="NZ_BONS01000012.1"/>
</dbReference>
<gene>
    <name evidence="1" type="ORF">IW245_005433</name>
</gene>
<keyword evidence="2" id="KW-1185">Reference proteome</keyword>
<comment type="caution">
    <text evidence="1">The sequence shown here is derived from an EMBL/GenBank/DDBJ whole genome shotgun (WGS) entry which is preliminary data.</text>
</comment>
<name>A0A8J7GHH8_9ACTN</name>
<proteinExistence type="predicted"/>
<dbReference type="EMBL" id="JADOUF010000001">
    <property type="protein sequence ID" value="MBG6139239.1"/>
    <property type="molecule type" value="Genomic_DNA"/>
</dbReference>
<dbReference type="Proteomes" id="UP000622552">
    <property type="component" value="Unassembled WGS sequence"/>
</dbReference>